<dbReference type="InterPro" id="IPR013087">
    <property type="entry name" value="Znf_C2H2_type"/>
</dbReference>
<keyword evidence="3" id="KW-0677">Repeat</keyword>
<dbReference type="PANTHER" id="PTHR24394">
    <property type="entry name" value="ZINC FINGER PROTEIN"/>
    <property type="match status" value="1"/>
</dbReference>
<evidence type="ECO:0000256" key="7">
    <source>
        <dbReference type="PROSITE-ProRule" id="PRU00042"/>
    </source>
</evidence>
<feature type="compositionally biased region" description="Polar residues" evidence="8">
    <location>
        <begin position="251"/>
        <end position="267"/>
    </location>
</feature>
<feature type="region of interest" description="Disordered" evidence="8">
    <location>
        <begin position="251"/>
        <end position="306"/>
    </location>
</feature>
<dbReference type="FunFam" id="3.30.160.60:FF:000446">
    <property type="entry name" value="Zinc finger protein"/>
    <property type="match status" value="1"/>
</dbReference>
<protein>
    <recommendedName>
        <fullName evidence="9">C2H2-type domain-containing protein</fullName>
    </recommendedName>
</protein>
<dbReference type="OrthoDB" id="40579at2759"/>
<keyword evidence="6" id="KW-0539">Nucleus</keyword>
<sequence>MLSGIHLSEGVDVNAAAAAAGAAAASVGGPVPLDRKGRPCAFPCPACPRRFAFQCRLAAHLRCHTNIRPFICTDCGRAFTQKGYLARHAAVHKLDRPFCCSLCDRSYKHYGSLVNHRRTHGKVAGLAGDQEMADQLVSAVGSSGVGAITLMPVSKVEEILPCEYLSSQSLQASSVAAFLSAGTLGSPMTNQTANALSNTSNISTGLGITSSSSSTPACSTGISSVTAVSRSIGAPLISHLASPVSGLTQLSPIQPAASTGGQIPGQAQQQTLTQLQQPQSVLSSHLHHQQPQPTDQSHSGHQQQQP</sequence>
<proteinExistence type="predicted"/>
<gene>
    <name evidence="10" type="ORF">PXEA_LOCUS8131</name>
</gene>
<evidence type="ECO:0000256" key="3">
    <source>
        <dbReference type="ARBA" id="ARBA00022737"/>
    </source>
</evidence>
<dbReference type="GO" id="GO:0005634">
    <property type="term" value="C:nucleus"/>
    <property type="evidence" value="ECO:0007669"/>
    <property type="project" value="UniProtKB-SubCell"/>
</dbReference>
<dbReference type="SMART" id="SM00355">
    <property type="entry name" value="ZnF_C2H2"/>
    <property type="match status" value="3"/>
</dbReference>
<name>A0A448WLH6_9PLAT</name>
<evidence type="ECO:0000256" key="2">
    <source>
        <dbReference type="ARBA" id="ARBA00022723"/>
    </source>
</evidence>
<dbReference type="InterPro" id="IPR036236">
    <property type="entry name" value="Znf_C2H2_sf"/>
</dbReference>
<dbReference type="Gene3D" id="3.30.160.60">
    <property type="entry name" value="Classic Zinc Finger"/>
    <property type="match status" value="2"/>
</dbReference>
<dbReference type="GO" id="GO:0008270">
    <property type="term" value="F:zinc ion binding"/>
    <property type="evidence" value="ECO:0007669"/>
    <property type="project" value="UniProtKB-KW"/>
</dbReference>
<dbReference type="PANTHER" id="PTHR24394:SF44">
    <property type="entry name" value="ZINC FINGER PROTEIN 271-LIKE"/>
    <property type="match status" value="1"/>
</dbReference>
<comment type="subcellular location">
    <subcellularLocation>
        <location evidence="1">Nucleus</location>
    </subcellularLocation>
</comment>
<feature type="compositionally biased region" description="Low complexity" evidence="8">
    <location>
        <begin position="268"/>
        <end position="294"/>
    </location>
</feature>
<dbReference type="PROSITE" id="PS50157">
    <property type="entry name" value="ZINC_FINGER_C2H2_2"/>
    <property type="match status" value="3"/>
</dbReference>
<keyword evidence="5" id="KW-0862">Zinc</keyword>
<evidence type="ECO:0000313" key="10">
    <source>
        <dbReference type="EMBL" id="VEL14691.1"/>
    </source>
</evidence>
<dbReference type="PROSITE" id="PS00028">
    <property type="entry name" value="ZINC_FINGER_C2H2_1"/>
    <property type="match status" value="3"/>
</dbReference>
<evidence type="ECO:0000256" key="8">
    <source>
        <dbReference type="SAM" id="MobiDB-lite"/>
    </source>
</evidence>
<dbReference type="FunFam" id="3.30.160.60:FF:000086">
    <property type="entry name" value="transcription factor E4F1 isoform X1"/>
    <property type="match status" value="1"/>
</dbReference>
<dbReference type="SUPFAM" id="SSF57667">
    <property type="entry name" value="beta-beta-alpha zinc fingers"/>
    <property type="match status" value="2"/>
</dbReference>
<keyword evidence="2" id="KW-0479">Metal-binding</keyword>
<dbReference type="AlphaFoldDB" id="A0A448WLH6"/>
<accession>A0A448WLH6</accession>
<comment type="caution">
    <text evidence="10">The sequence shown here is derived from an EMBL/GenBank/DDBJ whole genome shotgun (WGS) entry which is preliminary data.</text>
</comment>
<evidence type="ECO:0000256" key="6">
    <source>
        <dbReference type="ARBA" id="ARBA00023242"/>
    </source>
</evidence>
<keyword evidence="11" id="KW-1185">Reference proteome</keyword>
<dbReference type="Pfam" id="PF00096">
    <property type="entry name" value="zf-C2H2"/>
    <property type="match status" value="1"/>
</dbReference>
<evidence type="ECO:0000256" key="5">
    <source>
        <dbReference type="ARBA" id="ARBA00022833"/>
    </source>
</evidence>
<feature type="domain" description="C2H2-type" evidence="9">
    <location>
        <begin position="98"/>
        <end position="120"/>
    </location>
</feature>
<evidence type="ECO:0000256" key="4">
    <source>
        <dbReference type="ARBA" id="ARBA00022771"/>
    </source>
</evidence>
<dbReference type="GO" id="GO:0000981">
    <property type="term" value="F:DNA-binding transcription factor activity, RNA polymerase II-specific"/>
    <property type="evidence" value="ECO:0007669"/>
    <property type="project" value="TreeGrafter"/>
</dbReference>
<feature type="non-terminal residue" evidence="10">
    <location>
        <position position="306"/>
    </location>
</feature>
<feature type="domain" description="C2H2-type" evidence="9">
    <location>
        <begin position="42"/>
        <end position="69"/>
    </location>
</feature>
<feature type="compositionally biased region" description="Polar residues" evidence="8">
    <location>
        <begin position="295"/>
        <end position="306"/>
    </location>
</feature>
<evidence type="ECO:0000313" key="11">
    <source>
        <dbReference type="Proteomes" id="UP000784294"/>
    </source>
</evidence>
<reference evidence="10" key="1">
    <citation type="submission" date="2018-11" db="EMBL/GenBank/DDBJ databases">
        <authorList>
            <consortium name="Pathogen Informatics"/>
        </authorList>
    </citation>
    <scope>NUCLEOTIDE SEQUENCE</scope>
</reference>
<dbReference type="Proteomes" id="UP000784294">
    <property type="component" value="Unassembled WGS sequence"/>
</dbReference>
<organism evidence="10 11">
    <name type="scientific">Protopolystoma xenopodis</name>
    <dbReference type="NCBI Taxonomy" id="117903"/>
    <lineage>
        <taxon>Eukaryota</taxon>
        <taxon>Metazoa</taxon>
        <taxon>Spiralia</taxon>
        <taxon>Lophotrochozoa</taxon>
        <taxon>Platyhelminthes</taxon>
        <taxon>Monogenea</taxon>
        <taxon>Polyopisthocotylea</taxon>
        <taxon>Polystomatidea</taxon>
        <taxon>Polystomatidae</taxon>
        <taxon>Protopolystoma</taxon>
    </lineage>
</organism>
<evidence type="ECO:0000259" key="9">
    <source>
        <dbReference type="PROSITE" id="PS50157"/>
    </source>
</evidence>
<feature type="domain" description="C2H2-type" evidence="9">
    <location>
        <begin position="70"/>
        <end position="97"/>
    </location>
</feature>
<dbReference type="EMBL" id="CAAALY010022004">
    <property type="protein sequence ID" value="VEL14691.1"/>
    <property type="molecule type" value="Genomic_DNA"/>
</dbReference>
<keyword evidence="4 7" id="KW-0863">Zinc-finger</keyword>
<evidence type="ECO:0000256" key="1">
    <source>
        <dbReference type="ARBA" id="ARBA00004123"/>
    </source>
</evidence>